<dbReference type="SUPFAM" id="SSF49503">
    <property type="entry name" value="Cupredoxins"/>
    <property type="match status" value="1"/>
</dbReference>
<dbReference type="PANTHER" id="PTHR36507">
    <property type="entry name" value="BLL1555 PROTEIN"/>
    <property type="match status" value="1"/>
</dbReference>
<evidence type="ECO:0000313" key="3">
    <source>
        <dbReference type="EMBL" id="NMN99577.1"/>
    </source>
</evidence>
<dbReference type="EMBL" id="VCQU01000020">
    <property type="protein sequence ID" value="NMN99577.1"/>
    <property type="molecule type" value="Genomic_DNA"/>
</dbReference>
<dbReference type="PROSITE" id="PS51257">
    <property type="entry name" value="PROKAR_LIPOPROTEIN"/>
    <property type="match status" value="1"/>
</dbReference>
<feature type="domain" description="EfeO-type cupredoxin-like" evidence="2">
    <location>
        <begin position="71"/>
        <end position="129"/>
    </location>
</feature>
<proteinExistence type="predicted"/>
<dbReference type="InterPro" id="IPR052721">
    <property type="entry name" value="ET_Amicyanin"/>
</dbReference>
<name>A0A848KVT7_9NOCA</name>
<organism evidence="3 4">
    <name type="scientific">Antrihabitans stalactiti</name>
    <dbReference type="NCBI Taxonomy" id="2584121"/>
    <lineage>
        <taxon>Bacteria</taxon>
        <taxon>Bacillati</taxon>
        <taxon>Actinomycetota</taxon>
        <taxon>Actinomycetes</taxon>
        <taxon>Mycobacteriales</taxon>
        <taxon>Nocardiaceae</taxon>
        <taxon>Antrihabitans</taxon>
    </lineage>
</organism>
<evidence type="ECO:0000256" key="1">
    <source>
        <dbReference type="SAM" id="SignalP"/>
    </source>
</evidence>
<reference evidence="3 4" key="2">
    <citation type="submission" date="2020-06" db="EMBL/GenBank/DDBJ databases">
        <title>Antribacter stalactiti gen. nov., sp. nov., a new member of the family Nacardiaceae isolated from a cave.</title>
        <authorList>
            <person name="Kim I.S."/>
        </authorList>
    </citation>
    <scope>NUCLEOTIDE SEQUENCE [LARGE SCALE GENOMIC DNA]</scope>
    <source>
        <strain evidence="3 4">YC2-7</strain>
    </source>
</reference>
<gene>
    <name evidence="3" type="ORF">FGL95_31625</name>
</gene>
<dbReference type="Proteomes" id="UP000535543">
    <property type="component" value="Unassembled WGS sequence"/>
</dbReference>
<sequence>MRKLVTLIFSTVLTLFALAACGSDSDNKTDQSSMTGMSMQSKTGSADAVKDEIVISGFAYVVPESFTPGQKVTIRNNDSVEHSVTSDTKGTFSTDVEGGETATLTLPDQPGTYTFYCTYHPNMHGTLVVK</sequence>
<dbReference type="InterPro" id="IPR028096">
    <property type="entry name" value="EfeO_Cupredoxin"/>
</dbReference>
<dbReference type="PANTHER" id="PTHR36507:SF1">
    <property type="entry name" value="BLL1555 PROTEIN"/>
    <property type="match status" value="1"/>
</dbReference>
<keyword evidence="4" id="KW-1185">Reference proteome</keyword>
<dbReference type="Pfam" id="PF13473">
    <property type="entry name" value="Cupredoxin_1"/>
    <property type="match status" value="1"/>
</dbReference>
<dbReference type="RefSeq" id="WP_169594973.1">
    <property type="nucleotide sequence ID" value="NZ_VCQU01000020.1"/>
</dbReference>
<comment type="caution">
    <text evidence="3">The sequence shown here is derived from an EMBL/GenBank/DDBJ whole genome shotgun (WGS) entry which is preliminary data.</text>
</comment>
<feature type="signal peptide" evidence="1">
    <location>
        <begin position="1"/>
        <end position="19"/>
    </location>
</feature>
<evidence type="ECO:0000259" key="2">
    <source>
        <dbReference type="Pfam" id="PF13473"/>
    </source>
</evidence>
<dbReference type="AlphaFoldDB" id="A0A848KVT7"/>
<accession>A0A848KVT7</accession>
<evidence type="ECO:0000313" key="4">
    <source>
        <dbReference type="Proteomes" id="UP000535543"/>
    </source>
</evidence>
<dbReference type="Gene3D" id="2.60.40.420">
    <property type="entry name" value="Cupredoxins - blue copper proteins"/>
    <property type="match status" value="1"/>
</dbReference>
<feature type="chain" id="PRO_5038628247" evidence="1">
    <location>
        <begin position="20"/>
        <end position="130"/>
    </location>
</feature>
<keyword evidence="1" id="KW-0732">Signal</keyword>
<reference evidence="3 4" key="1">
    <citation type="submission" date="2019-05" db="EMBL/GenBank/DDBJ databases">
        <authorList>
            <person name="Lee S.D."/>
        </authorList>
    </citation>
    <scope>NUCLEOTIDE SEQUENCE [LARGE SCALE GENOMIC DNA]</scope>
    <source>
        <strain evidence="3 4">YC2-7</strain>
    </source>
</reference>
<protein>
    <submittedName>
        <fullName evidence="3">Copper-binding protein</fullName>
    </submittedName>
</protein>
<dbReference type="InterPro" id="IPR008972">
    <property type="entry name" value="Cupredoxin"/>
</dbReference>